<organism evidence="1 2">
    <name type="scientific">Gigaspora margarita</name>
    <dbReference type="NCBI Taxonomy" id="4874"/>
    <lineage>
        <taxon>Eukaryota</taxon>
        <taxon>Fungi</taxon>
        <taxon>Fungi incertae sedis</taxon>
        <taxon>Mucoromycota</taxon>
        <taxon>Glomeromycotina</taxon>
        <taxon>Glomeromycetes</taxon>
        <taxon>Diversisporales</taxon>
        <taxon>Gigasporaceae</taxon>
        <taxon>Gigaspora</taxon>
    </lineage>
</organism>
<keyword evidence="2" id="KW-1185">Reference proteome</keyword>
<name>A0ABN7UV81_GIGMA</name>
<protein>
    <submittedName>
        <fullName evidence="1">851_t:CDS:1</fullName>
    </submittedName>
</protein>
<proteinExistence type="predicted"/>
<comment type="caution">
    <text evidence="1">The sequence shown here is derived from an EMBL/GenBank/DDBJ whole genome shotgun (WGS) entry which is preliminary data.</text>
</comment>
<evidence type="ECO:0000313" key="2">
    <source>
        <dbReference type="Proteomes" id="UP000789901"/>
    </source>
</evidence>
<dbReference type="Proteomes" id="UP000789901">
    <property type="component" value="Unassembled WGS sequence"/>
</dbReference>
<gene>
    <name evidence="1" type="ORF">GMARGA_LOCUS11084</name>
</gene>
<dbReference type="EMBL" id="CAJVQB010006390">
    <property type="protein sequence ID" value="CAG8683116.1"/>
    <property type="molecule type" value="Genomic_DNA"/>
</dbReference>
<sequence length="49" mass="5687">KLSQIEIGITIERSNTEKEIREKIEVLKGSQKVIYKARKLENNSLTTKK</sequence>
<accession>A0ABN7UV81</accession>
<evidence type="ECO:0000313" key="1">
    <source>
        <dbReference type="EMBL" id="CAG8683116.1"/>
    </source>
</evidence>
<feature type="non-terminal residue" evidence="1">
    <location>
        <position position="1"/>
    </location>
</feature>
<reference evidence="1 2" key="1">
    <citation type="submission" date="2021-06" db="EMBL/GenBank/DDBJ databases">
        <authorList>
            <person name="Kallberg Y."/>
            <person name="Tangrot J."/>
            <person name="Rosling A."/>
        </authorList>
    </citation>
    <scope>NUCLEOTIDE SEQUENCE [LARGE SCALE GENOMIC DNA]</scope>
    <source>
        <strain evidence="1 2">120-4 pot B 10/14</strain>
    </source>
</reference>